<sequence length="239" mass="27261">MLKNNTSIVDDRGYNQGFRETKALLKRMERRADWMIEAMDKQPGRKVLEIGCGTGYLSYVIASKTKMQVLGSDLCVPFIQGAKEKYLLPNLDFDVLDFNKAAETVSQKFDYIIGNGILHHLYYHLDAALLAFKKILNEEGKIVFMEPNIYNPYVATIFKNKTFRKWARLEPDEMAFSRSFISEKLQAAGFKNIEVTYKDFLLPGVPNWMINPLIVAGNILEKSPVKYISQSILIKASTA</sequence>
<dbReference type="InterPro" id="IPR025714">
    <property type="entry name" value="Methyltranfer_dom"/>
</dbReference>
<dbReference type="PANTHER" id="PTHR43861">
    <property type="entry name" value="TRANS-ACONITATE 2-METHYLTRANSFERASE-RELATED"/>
    <property type="match status" value="1"/>
</dbReference>
<dbReference type="CDD" id="cd02440">
    <property type="entry name" value="AdoMet_MTases"/>
    <property type="match status" value="1"/>
</dbReference>
<evidence type="ECO:0000259" key="1">
    <source>
        <dbReference type="Pfam" id="PF13847"/>
    </source>
</evidence>
<protein>
    <recommendedName>
        <fullName evidence="1">Methyltransferase domain-containing protein</fullName>
    </recommendedName>
</protein>
<dbReference type="SUPFAM" id="SSF53335">
    <property type="entry name" value="S-adenosyl-L-methionine-dependent methyltransferases"/>
    <property type="match status" value="1"/>
</dbReference>
<dbReference type="EMBL" id="LWBO01000012">
    <property type="protein sequence ID" value="OQP48502.1"/>
    <property type="molecule type" value="Genomic_DNA"/>
</dbReference>
<comment type="caution">
    <text evidence="2">The sequence shown here is derived from an EMBL/GenBank/DDBJ whole genome shotgun (WGS) entry which is preliminary data.</text>
</comment>
<dbReference type="InterPro" id="IPR029063">
    <property type="entry name" value="SAM-dependent_MTases_sf"/>
</dbReference>
<evidence type="ECO:0000313" key="3">
    <source>
        <dbReference type="Proteomes" id="UP000192277"/>
    </source>
</evidence>
<gene>
    <name evidence="2" type="ORF">A4D02_07260</name>
</gene>
<dbReference type="RefSeq" id="WP_014221705.1">
    <property type="nucleotide sequence ID" value="NZ_LWBO01000012.1"/>
</dbReference>
<reference evidence="2 3" key="1">
    <citation type="submission" date="2016-04" db="EMBL/GenBank/DDBJ databases">
        <authorList>
            <person name="Chen L."/>
            <person name="Zhuang W."/>
            <person name="Wang G."/>
        </authorList>
    </citation>
    <scope>NUCLEOTIDE SEQUENCE [LARGE SCALE GENOMIC DNA]</scope>
    <source>
        <strain evidence="3">GR20</strain>
    </source>
</reference>
<dbReference type="Gene3D" id="3.40.50.150">
    <property type="entry name" value="Vaccinia Virus protein VP39"/>
    <property type="match status" value="1"/>
</dbReference>
<organism evidence="2 3">
    <name type="scientific">Niastella koreensis</name>
    <dbReference type="NCBI Taxonomy" id="354356"/>
    <lineage>
        <taxon>Bacteria</taxon>
        <taxon>Pseudomonadati</taxon>
        <taxon>Bacteroidota</taxon>
        <taxon>Chitinophagia</taxon>
        <taxon>Chitinophagales</taxon>
        <taxon>Chitinophagaceae</taxon>
        <taxon>Niastella</taxon>
    </lineage>
</organism>
<proteinExistence type="predicted"/>
<accession>A0ABX3NY33</accession>
<keyword evidence="3" id="KW-1185">Reference proteome</keyword>
<dbReference type="Pfam" id="PF13847">
    <property type="entry name" value="Methyltransf_31"/>
    <property type="match status" value="1"/>
</dbReference>
<dbReference type="Proteomes" id="UP000192277">
    <property type="component" value="Unassembled WGS sequence"/>
</dbReference>
<name>A0ABX3NY33_9BACT</name>
<evidence type="ECO:0000313" key="2">
    <source>
        <dbReference type="EMBL" id="OQP48502.1"/>
    </source>
</evidence>
<feature type="domain" description="Methyltransferase" evidence="1">
    <location>
        <begin position="43"/>
        <end position="162"/>
    </location>
</feature>